<evidence type="ECO:0000256" key="6">
    <source>
        <dbReference type="SAM" id="Phobius"/>
    </source>
</evidence>
<organism evidence="8">
    <name type="scientific">marine sediment metagenome</name>
    <dbReference type="NCBI Taxonomy" id="412755"/>
    <lineage>
        <taxon>unclassified sequences</taxon>
        <taxon>metagenomes</taxon>
        <taxon>ecological metagenomes</taxon>
    </lineage>
</organism>
<gene>
    <name evidence="8" type="ORF">LCGC14_1427440</name>
</gene>
<evidence type="ECO:0000256" key="3">
    <source>
        <dbReference type="ARBA" id="ARBA00022723"/>
    </source>
</evidence>
<proteinExistence type="predicted"/>
<feature type="domain" description="Cytochrome c-552/DMSO reductase-like haem-binding" evidence="7">
    <location>
        <begin position="62"/>
        <end position="270"/>
    </location>
</feature>
<name>A0A0F9KAQ1_9ZZZZ</name>
<comment type="caution">
    <text evidence="8">The sequence shown here is derived from an EMBL/GenBank/DDBJ whole genome shotgun (WGS) entry which is preliminary data.</text>
</comment>
<reference evidence="8" key="1">
    <citation type="journal article" date="2015" name="Nature">
        <title>Complex archaea that bridge the gap between prokaryotes and eukaryotes.</title>
        <authorList>
            <person name="Spang A."/>
            <person name="Saw J.H."/>
            <person name="Jorgensen S.L."/>
            <person name="Zaremba-Niedzwiedzka K."/>
            <person name="Martijn J."/>
            <person name="Lind A.E."/>
            <person name="van Eijk R."/>
            <person name="Schleper C."/>
            <person name="Guy L."/>
            <person name="Ettema T.J."/>
        </authorList>
    </citation>
    <scope>NUCLEOTIDE SEQUENCE</scope>
</reference>
<sequence>MRKWKVFLIITIVVLLSAVLIYRGFRFARGKPVPIADERAMAVVDVHFLDKTIDLSEGINESLWAVITPNEIGLVYQLMILPWPGGRVSSVAVKAFHNNKDIYFYLSWLDPTENRSVALKKYTDACAVMLPVKGGNLAQNLMMGFMGETNIWQWKASQDREIWIQRDKPEKTYVDFYYPFEDEETLSVSKNDYSSAVNNLYSKGVGTLTPGDDQKITGRGIWIKGKWQVVFKRSLKTEKPEMGDLFRNKNRKCAFAVWEGNGGDRGGRKSISEWIKLVKK</sequence>
<dbReference type="EMBL" id="LAZR01009581">
    <property type="protein sequence ID" value="KKM71756.1"/>
    <property type="molecule type" value="Genomic_DNA"/>
</dbReference>
<dbReference type="GO" id="GO:0046872">
    <property type="term" value="F:metal ion binding"/>
    <property type="evidence" value="ECO:0007669"/>
    <property type="project" value="UniProtKB-KW"/>
</dbReference>
<dbReference type="AlphaFoldDB" id="A0A0F9KAQ1"/>
<keyword evidence="6" id="KW-1133">Transmembrane helix</keyword>
<evidence type="ECO:0000256" key="5">
    <source>
        <dbReference type="ARBA" id="ARBA00023004"/>
    </source>
</evidence>
<evidence type="ECO:0000313" key="8">
    <source>
        <dbReference type="EMBL" id="KKM71756.1"/>
    </source>
</evidence>
<evidence type="ECO:0000259" key="7">
    <source>
        <dbReference type="Pfam" id="PF09459"/>
    </source>
</evidence>
<evidence type="ECO:0000256" key="1">
    <source>
        <dbReference type="ARBA" id="ARBA00022448"/>
    </source>
</evidence>
<keyword evidence="2" id="KW-0349">Heme</keyword>
<keyword evidence="4" id="KW-0249">Electron transport</keyword>
<keyword evidence="3" id="KW-0479">Metal-binding</keyword>
<dbReference type="Gene3D" id="2.60.40.1190">
    <property type="match status" value="1"/>
</dbReference>
<dbReference type="Pfam" id="PF09459">
    <property type="entry name" value="EB_dh"/>
    <property type="match status" value="1"/>
</dbReference>
<keyword evidence="1" id="KW-0813">Transport</keyword>
<dbReference type="InterPro" id="IPR019020">
    <property type="entry name" value="Cyt-c552/DMSO_Rdtase_haem-bd"/>
</dbReference>
<keyword evidence="5" id="KW-0408">Iron</keyword>
<evidence type="ECO:0000256" key="2">
    <source>
        <dbReference type="ARBA" id="ARBA00022617"/>
    </source>
</evidence>
<protein>
    <recommendedName>
        <fullName evidence="7">Cytochrome c-552/DMSO reductase-like haem-binding domain-containing protein</fullName>
    </recommendedName>
</protein>
<accession>A0A0F9KAQ1</accession>
<evidence type="ECO:0000256" key="4">
    <source>
        <dbReference type="ARBA" id="ARBA00022982"/>
    </source>
</evidence>
<keyword evidence="6" id="KW-0472">Membrane</keyword>
<keyword evidence="6" id="KW-0812">Transmembrane</keyword>
<feature type="transmembrane region" description="Helical" evidence="6">
    <location>
        <begin position="6"/>
        <end position="25"/>
    </location>
</feature>
<dbReference type="GO" id="GO:0020037">
    <property type="term" value="F:heme binding"/>
    <property type="evidence" value="ECO:0007669"/>
    <property type="project" value="InterPro"/>
</dbReference>